<keyword evidence="1 2" id="KW-0732">Signal</keyword>
<reference evidence="4 5" key="1">
    <citation type="submission" date="2016-12" db="EMBL/GenBank/DDBJ databases">
        <authorList>
            <person name="Song W.-J."/>
            <person name="Kurnit D.M."/>
        </authorList>
    </citation>
    <scope>NUCLEOTIDE SEQUENCE [LARGE SCALE GENOMIC DNA]</scope>
    <source>
        <strain evidence="4 5">DSM 12503</strain>
    </source>
</reference>
<dbReference type="InterPro" id="IPR003343">
    <property type="entry name" value="Big_2"/>
</dbReference>
<dbReference type="RefSeq" id="WP_073589466.1">
    <property type="nucleotide sequence ID" value="NZ_FRFD01000008.1"/>
</dbReference>
<sequence length="854" mass="90879">MKNGMRKVLAAFLITALLLPLLTSVGSITVKAAAAPSLSTKQRSLVGVGSTFTLTVKNLDNTKVKTKKWSSSNSKIATVNPKTGYVTAVAKGTTNINLKITYKNKKTATLKCKVTVMIPATKIEVNNATDTPDNNSRHLLQVGQQYDFNVTLTPKNASDIVTYSVDNTSVATVDQNGVVTAVSPGITILNATASLTAAGASKSYINDRVIIEVAAKSANVLSAVITDNSTLTITFDSAVDAATVFDKDNKLLNVVEITPKDTNGNIASAVGTLTGTLSSDAKVLTVKTTKIFNGSYAIHVSSSIKSTAGIGLQNYYTDITYKDTTAPYFTGYTVDDTGLKVSINFSEAMDFSGLSIVDAKLNTTSTATQALPATLALLKGKANYKPSADYKSLIIDMSSIADYDKNKEFTVVMSGIKDLAGNYPAVGFNVSTLVKTDTSYKPQAVLINLERTGYNTLTATFSRNIRIPGIVLLTNGEYITNGTVDVKDPKKVNYIISSTSALLNGIQKVNIGMWESYNVNPSDTTGDIFITRDVNFTITSARPTISEFKLRMETNNGTDTYMLQLTYNKDVTLMSQAGNLVATRIYTSNNDTISGRNIAYTAVAQGNVVTVVLNSTQFNEAGQYTIAIPSGFVKDEYYNTNADESIQVTKTATASSVLPAPKSVTQSPVNPSVLYVVFADKVDEVSAQTVGNYSIPGVSIIKAELTSNSNTGATITLTVAAGSIIYSTKYPITIMNITGYNNTYTSMAVYKDMIDLMENAGPVLNGVSYNSNTITLTFSENVKGNPSFTAIQSGTTTGDLIYSSSITDNKVVILLKTTPTKGLPITLKTTVTNSITDVSGNAASLGDITLTPTY</sequence>
<evidence type="ECO:0000259" key="3">
    <source>
        <dbReference type="SMART" id="SM00635"/>
    </source>
</evidence>
<gene>
    <name evidence="4" type="ORF">SAMN02745217_02788</name>
</gene>
<name>A0A1M7YD63_9FIRM</name>
<dbReference type="InterPro" id="IPR014755">
    <property type="entry name" value="Cu-Rt/internalin_Ig-like"/>
</dbReference>
<dbReference type="SUPFAM" id="SSF49373">
    <property type="entry name" value="Invasin/intimin cell-adhesion fragments"/>
    <property type="match status" value="2"/>
</dbReference>
<dbReference type="SMART" id="SM00635">
    <property type="entry name" value="BID_2"/>
    <property type="match status" value="2"/>
</dbReference>
<feature type="chain" id="PRO_5012184405" evidence="2">
    <location>
        <begin position="33"/>
        <end position="854"/>
    </location>
</feature>
<organism evidence="4 5">
    <name type="scientific">Anaerocolumna xylanovorans DSM 12503</name>
    <dbReference type="NCBI Taxonomy" id="1121345"/>
    <lineage>
        <taxon>Bacteria</taxon>
        <taxon>Bacillati</taxon>
        <taxon>Bacillota</taxon>
        <taxon>Clostridia</taxon>
        <taxon>Lachnospirales</taxon>
        <taxon>Lachnospiraceae</taxon>
        <taxon>Anaerocolumna</taxon>
    </lineage>
</organism>
<evidence type="ECO:0000313" key="5">
    <source>
        <dbReference type="Proteomes" id="UP000184612"/>
    </source>
</evidence>
<evidence type="ECO:0000256" key="2">
    <source>
        <dbReference type="SAM" id="SignalP"/>
    </source>
</evidence>
<feature type="domain" description="BIG2" evidence="3">
    <location>
        <begin position="32"/>
        <end position="110"/>
    </location>
</feature>
<dbReference type="Proteomes" id="UP000184612">
    <property type="component" value="Unassembled WGS sequence"/>
</dbReference>
<keyword evidence="5" id="KW-1185">Reference proteome</keyword>
<dbReference type="Pfam" id="PF02368">
    <property type="entry name" value="Big_2"/>
    <property type="match status" value="2"/>
</dbReference>
<accession>A0A1M7YD63</accession>
<proteinExistence type="predicted"/>
<dbReference type="STRING" id="1121345.SAMN02745217_02788"/>
<dbReference type="Gene3D" id="2.60.40.1220">
    <property type="match status" value="3"/>
</dbReference>
<dbReference type="EMBL" id="FRFD01000008">
    <property type="protein sequence ID" value="SHO50580.1"/>
    <property type="molecule type" value="Genomic_DNA"/>
</dbReference>
<protein>
    <submittedName>
        <fullName evidence="4">Ig-like domain (Group 2)</fullName>
    </submittedName>
</protein>
<dbReference type="Gene3D" id="2.60.40.1080">
    <property type="match status" value="2"/>
</dbReference>
<feature type="signal peptide" evidence="2">
    <location>
        <begin position="1"/>
        <end position="32"/>
    </location>
</feature>
<dbReference type="InterPro" id="IPR008964">
    <property type="entry name" value="Invasin/intimin_cell_adhesion"/>
</dbReference>
<evidence type="ECO:0000313" key="4">
    <source>
        <dbReference type="EMBL" id="SHO50580.1"/>
    </source>
</evidence>
<feature type="domain" description="BIG2" evidence="3">
    <location>
        <begin position="124"/>
        <end position="203"/>
    </location>
</feature>
<dbReference type="AlphaFoldDB" id="A0A1M7YD63"/>
<evidence type="ECO:0000256" key="1">
    <source>
        <dbReference type="ARBA" id="ARBA00022729"/>
    </source>
</evidence>